<feature type="compositionally biased region" description="Pro residues" evidence="1">
    <location>
        <begin position="155"/>
        <end position="167"/>
    </location>
</feature>
<comment type="caution">
    <text evidence="2">The sequence shown here is derived from an EMBL/GenBank/DDBJ whole genome shotgun (WGS) entry which is preliminary data.</text>
</comment>
<evidence type="ECO:0000256" key="1">
    <source>
        <dbReference type="SAM" id="MobiDB-lite"/>
    </source>
</evidence>
<dbReference type="RefSeq" id="WP_170053680.1">
    <property type="nucleotide sequence ID" value="NZ_JABBKX010000002.1"/>
</dbReference>
<dbReference type="Pfam" id="PF05045">
    <property type="entry name" value="RgpF"/>
    <property type="match status" value="1"/>
</dbReference>
<dbReference type="Proteomes" id="UP000548582">
    <property type="component" value="Unassembled WGS sequence"/>
</dbReference>
<evidence type="ECO:0000313" key="2">
    <source>
        <dbReference type="EMBL" id="NMJ41492.1"/>
    </source>
</evidence>
<evidence type="ECO:0008006" key="4">
    <source>
        <dbReference type="Google" id="ProtNLM"/>
    </source>
</evidence>
<reference evidence="2 3" key="1">
    <citation type="submission" date="2020-03" db="EMBL/GenBank/DDBJ databases">
        <authorList>
            <person name="Sun Q."/>
        </authorList>
    </citation>
    <scope>NUCLEOTIDE SEQUENCE [LARGE SCALE GENOMIC DNA]</scope>
    <source>
        <strain evidence="2 3">JC162</strain>
    </source>
</reference>
<dbReference type="EMBL" id="JABBKX010000002">
    <property type="protein sequence ID" value="NMJ41492.1"/>
    <property type="molecule type" value="Genomic_DNA"/>
</dbReference>
<dbReference type="InterPro" id="IPR007739">
    <property type="entry name" value="RgpF"/>
</dbReference>
<evidence type="ECO:0000313" key="3">
    <source>
        <dbReference type="Proteomes" id="UP000548582"/>
    </source>
</evidence>
<accession>A0A848EBH7</accession>
<proteinExistence type="predicted"/>
<gene>
    <name evidence="2" type="ORF">GWK16_09590</name>
</gene>
<name>A0A848EBH7_9PROT</name>
<keyword evidence="3" id="KW-1185">Reference proteome</keyword>
<organism evidence="2 3">
    <name type="scientific">Neoroseomonas marina</name>
    <dbReference type="NCBI Taxonomy" id="1232220"/>
    <lineage>
        <taxon>Bacteria</taxon>
        <taxon>Pseudomonadati</taxon>
        <taxon>Pseudomonadota</taxon>
        <taxon>Alphaproteobacteria</taxon>
        <taxon>Acetobacterales</taxon>
        <taxon>Acetobacteraceae</taxon>
        <taxon>Neoroseomonas</taxon>
    </lineage>
</organism>
<protein>
    <recommendedName>
        <fullName evidence="4">Rhamnan synthesis protein F</fullName>
    </recommendedName>
</protein>
<sequence>MTASSPQGILAWLGPDPDRGSGALELAAFSLLGQCHRPLHLVVDLRDAPAARAAWLAGRLETAFALPGAPMLDILLPGRPLPPEPTARFLCHLPAGRVLPPGLLARLAGAETTAEERGLRLLPWPEPGEDWAAAATAARPRPWPDAPPRGARGPSPMPAGTPQPTPPLVSARRLPPHLCRGLALPLGYDVGARRWPRIAVLAHLYYAELGAEFRQYLDNIPFPADLFVTTDTAAKRAALEACFAGWQPGPVEIRVVPNRGRDVAPRLVGLADVHARYELCLHLHGKRSLHWDRGEWWRRDMMDNLLGTPAMALGAVEAFLRAPRLGIVMPRTWPPVVNAMDWGRDIGRVQALAARMGFEVRPSDVLEFPAGSMFWSRSAALRPLLDLRLAVEDFEVEDGLPRGSVAHAIERLMLHVCETAGYHWLRVGDPRLSEPGTLIPAADPAALDAAIADCFVRLTDPMLRPSAEDAASPELRAWFRPAVNPRPRLTLVLDGAGLPRARAPGGALHLFARMALAGGEAAAFRVAIAGDGYLPAELAEAEILRLPQQDLGAALPLGPRDVLLAAGPRGLAAAQSLRAAQAAHFGIAPPAVRHIATEERTVMAEIDARAAALFRTVLAEATKEAA</sequence>
<feature type="region of interest" description="Disordered" evidence="1">
    <location>
        <begin position="133"/>
        <end position="167"/>
    </location>
</feature>
<dbReference type="AlphaFoldDB" id="A0A848EBH7"/>